<dbReference type="PANTHER" id="PTHR28570:SF3">
    <property type="entry name" value="ASPARTYL AMINOPEPTIDASE"/>
    <property type="match status" value="1"/>
</dbReference>
<dbReference type="EMBL" id="CP039393">
    <property type="protein sequence ID" value="QCD35693.1"/>
    <property type="molecule type" value="Genomic_DNA"/>
</dbReference>
<accession>A0A4P7VIQ2</accession>
<dbReference type="KEGG" id="mgod:E7746_07220"/>
<dbReference type="GO" id="GO:0008270">
    <property type="term" value="F:zinc ion binding"/>
    <property type="evidence" value="ECO:0007669"/>
    <property type="project" value="InterPro"/>
</dbReference>
<organism evidence="11 12">
    <name type="scientific">Muribaculum gordoncarteri</name>
    <dbReference type="NCBI Taxonomy" id="2530390"/>
    <lineage>
        <taxon>Bacteria</taxon>
        <taxon>Pseudomonadati</taxon>
        <taxon>Bacteroidota</taxon>
        <taxon>Bacteroidia</taxon>
        <taxon>Bacteroidales</taxon>
        <taxon>Muribaculaceae</taxon>
        <taxon>Muribaculum</taxon>
    </lineage>
</organism>
<keyword evidence="8 9" id="KW-0482">Metalloprotease</keyword>
<evidence type="ECO:0000313" key="12">
    <source>
        <dbReference type="Proteomes" id="UP000297031"/>
    </source>
</evidence>
<evidence type="ECO:0000256" key="4">
    <source>
        <dbReference type="ARBA" id="ARBA00022670"/>
    </source>
</evidence>
<comment type="similarity">
    <text evidence="2 9">Belongs to the peptidase M18 family.</text>
</comment>
<proteinExistence type="inferred from homology"/>
<evidence type="ECO:0000256" key="9">
    <source>
        <dbReference type="RuleBase" id="RU004386"/>
    </source>
</evidence>
<dbReference type="EC" id="3.4.11.-" evidence="10"/>
<sequence>MEKYNASIEGLMEFMDAGVCNFLAVDTLASMLDSHGFKKLDPRDAWSLKPGGKYYTIKNHSALFAFIVGECDASSGFKIISAHSDSPGFRIKPRPEMMSDGGVMKLNTEVYGGPILYTWFDRPLSIAGRVLLRSNDPFNPETRLLRVNRPIMTIPHLAIHFNRQVNEGNPLSKQKDMLPVLGIIKQQAERDGFLHRFVAEELGVASNDIIDFDLSLYDTTKACRVGVNNEFITSGRLDDLSMVHAAVSALLASSEMCRMTRVMAIFDNEETGSGTKQGAASPVLEHICRRITMSLGGNEEDYLRAVSNSFMVSADNAHALHPNYAEKHDPTNHPVVGGGPVIKINANCKYMTDADSAAVFKTICDEAGVPCQYFVNHSDVAGGSTLGNILTSQIDLWGVDMGAALWAMHSVRETASVDDHLYTIKAFTKFYDL</sequence>
<dbReference type="Gene3D" id="2.30.250.10">
    <property type="entry name" value="Aminopeptidase i, Domain 2"/>
    <property type="match status" value="1"/>
</dbReference>
<dbReference type="Proteomes" id="UP000297031">
    <property type="component" value="Chromosome"/>
</dbReference>
<keyword evidence="4 9" id="KW-0645">Protease</keyword>
<evidence type="ECO:0000313" key="11">
    <source>
        <dbReference type="EMBL" id="QCD35693.1"/>
    </source>
</evidence>
<name>A0A4P7VIQ2_9BACT</name>
<dbReference type="InterPro" id="IPR023358">
    <property type="entry name" value="Peptidase_M18_dom2"/>
</dbReference>
<dbReference type="CDD" id="cd05658">
    <property type="entry name" value="M18_DAP"/>
    <property type="match status" value="1"/>
</dbReference>
<evidence type="ECO:0000256" key="1">
    <source>
        <dbReference type="ARBA" id="ARBA00001947"/>
    </source>
</evidence>
<dbReference type="GO" id="GO:0006508">
    <property type="term" value="P:proteolysis"/>
    <property type="evidence" value="ECO:0007669"/>
    <property type="project" value="UniProtKB-KW"/>
</dbReference>
<gene>
    <name evidence="11" type="ORF">E7746_07220</name>
</gene>
<dbReference type="GO" id="GO:0005737">
    <property type="term" value="C:cytoplasm"/>
    <property type="evidence" value="ECO:0007669"/>
    <property type="project" value="UniProtKB-ARBA"/>
</dbReference>
<keyword evidence="3 9" id="KW-0031">Aminopeptidase</keyword>
<keyword evidence="7 9" id="KW-0862">Zinc</keyword>
<evidence type="ECO:0000256" key="2">
    <source>
        <dbReference type="ARBA" id="ARBA00008290"/>
    </source>
</evidence>
<evidence type="ECO:0000256" key="6">
    <source>
        <dbReference type="ARBA" id="ARBA00022801"/>
    </source>
</evidence>
<dbReference type="Pfam" id="PF02127">
    <property type="entry name" value="Peptidase_M18"/>
    <property type="match status" value="1"/>
</dbReference>
<dbReference type="PANTHER" id="PTHR28570">
    <property type="entry name" value="ASPARTYL AMINOPEPTIDASE"/>
    <property type="match status" value="1"/>
</dbReference>
<dbReference type="NCBIfam" id="NF002759">
    <property type="entry name" value="PRK02813.1"/>
    <property type="match status" value="1"/>
</dbReference>
<protein>
    <recommendedName>
        <fullName evidence="10">M18 family aminopeptidase</fullName>
        <ecNumber evidence="10">3.4.11.-</ecNumber>
    </recommendedName>
</protein>
<evidence type="ECO:0000256" key="5">
    <source>
        <dbReference type="ARBA" id="ARBA00022723"/>
    </source>
</evidence>
<keyword evidence="5 9" id="KW-0479">Metal-binding</keyword>
<evidence type="ECO:0000256" key="7">
    <source>
        <dbReference type="ARBA" id="ARBA00022833"/>
    </source>
</evidence>
<dbReference type="SUPFAM" id="SSF53187">
    <property type="entry name" value="Zn-dependent exopeptidases"/>
    <property type="match status" value="1"/>
</dbReference>
<comment type="cofactor">
    <cofactor evidence="1 10">
        <name>Zn(2+)</name>
        <dbReference type="ChEBI" id="CHEBI:29105"/>
    </cofactor>
</comment>
<dbReference type="InterPro" id="IPR001948">
    <property type="entry name" value="Peptidase_M18"/>
</dbReference>
<evidence type="ECO:0000256" key="10">
    <source>
        <dbReference type="RuleBase" id="RU004387"/>
    </source>
</evidence>
<dbReference type="SUPFAM" id="SSF101821">
    <property type="entry name" value="Aminopeptidase/glucanase lid domain"/>
    <property type="match status" value="1"/>
</dbReference>
<dbReference type="AlphaFoldDB" id="A0A4P7VIQ2"/>
<keyword evidence="6 9" id="KW-0378">Hydrolase</keyword>
<keyword evidence="12" id="KW-1185">Reference proteome</keyword>
<dbReference type="RefSeq" id="WP_136410335.1">
    <property type="nucleotide sequence ID" value="NZ_CP039393.1"/>
</dbReference>
<dbReference type="PRINTS" id="PR00932">
    <property type="entry name" value="AMINO1PTASE"/>
</dbReference>
<evidence type="ECO:0000256" key="3">
    <source>
        <dbReference type="ARBA" id="ARBA00022438"/>
    </source>
</evidence>
<evidence type="ECO:0000256" key="8">
    <source>
        <dbReference type="ARBA" id="ARBA00023049"/>
    </source>
</evidence>
<dbReference type="GO" id="GO:0004177">
    <property type="term" value="F:aminopeptidase activity"/>
    <property type="evidence" value="ECO:0007669"/>
    <property type="project" value="UniProtKB-KW"/>
</dbReference>
<dbReference type="OrthoDB" id="9764268at2"/>
<dbReference type="Gene3D" id="3.40.630.10">
    <property type="entry name" value="Zn peptidases"/>
    <property type="match status" value="1"/>
</dbReference>
<dbReference type="GO" id="GO:0008237">
    <property type="term" value="F:metallopeptidase activity"/>
    <property type="evidence" value="ECO:0007669"/>
    <property type="project" value="UniProtKB-KW"/>
</dbReference>
<reference evidence="11 12" key="1">
    <citation type="submission" date="2019-02" db="EMBL/GenBank/DDBJ databases">
        <title>Isolation and identification of novel species under the genus Muribaculum.</title>
        <authorList>
            <person name="Miyake S."/>
            <person name="Ding Y."/>
            <person name="Low A."/>
            <person name="Soh M."/>
            <person name="Seedorf H."/>
        </authorList>
    </citation>
    <scope>NUCLEOTIDE SEQUENCE [LARGE SCALE GENOMIC DNA]</scope>
    <source>
        <strain evidence="11 12">TLL-A4</strain>
    </source>
</reference>